<evidence type="ECO:0000313" key="2">
    <source>
        <dbReference type="WBParaSite" id="MhA1_Contig598.frz3.gene2"/>
    </source>
</evidence>
<protein>
    <submittedName>
        <fullName evidence="2">Transposase</fullName>
    </submittedName>
</protein>
<dbReference type="AlphaFoldDB" id="A0A1I8BTF5"/>
<dbReference type="Proteomes" id="UP000095281">
    <property type="component" value="Unplaced"/>
</dbReference>
<reference evidence="2" key="1">
    <citation type="submission" date="2016-11" db="UniProtKB">
        <authorList>
            <consortium name="WormBaseParasite"/>
        </authorList>
    </citation>
    <scope>IDENTIFICATION</scope>
</reference>
<keyword evidence="1" id="KW-1185">Reference proteome</keyword>
<accession>A0A1I8BTF5</accession>
<sequence>MAILFWHVQPGWGIHTLGRGFHLGSLLTMLKLGRGDAGPDSARLLRQLHAGAYIPADLKLIPYIDQLLSQRPSIETVLPDNGSGQRLPSGFSFLPDPTKGRDECNKNTRHRKRTGIFL</sequence>
<name>A0A1I8BTF5_MELHA</name>
<organism evidence="1 2">
    <name type="scientific">Meloidogyne hapla</name>
    <name type="common">Root-knot nematode worm</name>
    <dbReference type="NCBI Taxonomy" id="6305"/>
    <lineage>
        <taxon>Eukaryota</taxon>
        <taxon>Metazoa</taxon>
        <taxon>Ecdysozoa</taxon>
        <taxon>Nematoda</taxon>
        <taxon>Chromadorea</taxon>
        <taxon>Rhabditida</taxon>
        <taxon>Tylenchina</taxon>
        <taxon>Tylenchomorpha</taxon>
        <taxon>Tylenchoidea</taxon>
        <taxon>Meloidogynidae</taxon>
        <taxon>Meloidogyninae</taxon>
        <taxon>Meloidogyne</taxon>
    </lineage>
</organism>
<evidence type="ECO:0000313" key="1">
    <source>
        <dbReference type="Proteomes" id="UP000095281"/>
    </source>
</evidence>
<dbReference type="WBParaSite" id="MhA1_Contig598.frz3.gene2">
    <property type="protein sequence ID" value="MhA1_Contig598.frz3.gene2"/>
    <property type="gene ID" value="MhA1_Contig598.frz3.gene2"/>
</dbReference>
<proteinExistence type="predicted"/>